<reference evidence="2 3" key="1">
    <citation type="journal article" date="2019" name="Commun. Biol.">
        <title>The bagworm genome reveals a unique fibroin gene that provides high tensile strength.</title>
        <authorList>
            <person name="Kono N."/>
            <person name="Nakamura H."/>
            <person name="Ohtoshi R."/>
            <person name="Tomita M."/>
            <person name="Numata K."/>
            <person name="Arakawa K."/>
        </authorList>
    </citation>
    <scope>NUCLEOTIDE SEQUENCE [LARGE SCALE GENOMIC DNA]</scope>
</reference>
<comment type="caution">
    <text evidence="2">The sequence shown here is derived from an EMBL/GenBank/DDBJ whole genome shotgun (WGS) entry which is preliminary data.</text>
</comment>
<organism evidence="2 3">
    <name type="scientific">Eumeta variegata</name>
    <name type="common">Bagworm moth</name>
    <name type="synonym">Eumeta japonica</name>
    <dbReference type="NCBI Taxonomy" id="151549"/>
    <lineage>
        <taxon>Eukaryota</taxon>
        <taxon>Metazoa</taxon>
        <taxon>Ecdysozoa</taxon>
        <taxon>Arthropoda</taxon>
        <taxon>Hexapoda</taxon>
        <taxon>Insecta</taxon>
        <taxon>Pterygota</taxon>
        <taxon>Neoptera</taxon>
        <taxon>Endopterygota</taxon>
        <taxon>Lepidoptera</taxon>
        <taxon>Glossata</taxon>
        <taxon>Ditrysia</taxon>
        <taxon>Tineoidea</taxon>
        <taxon>Psychidae</taxon>
        <taxon>Oiketicinae</taxon>
        <taxon>Eumeta</taxon>
    </lineage>
</organism>
<feature type="region of interest" description="Disordered" evidence="1">
    <location>
        <begin position="87"/>
        <end position="117"/>
    </location>
</feature>
<keyword evidence="3" id="KW-1185">Reference proteome</keyword>
<evidence type="ECO:0000313" key="3">
    <source>
        <dbReference type="Proteomes" id="UP000299102"/>
    </source>
</evidence>
<evidence type="ECO:0000256" key="1">
    <source>
        <dbReference type="SAM" id="MobiDB-lite"/>
    </source>
</evidence>
<protein>
    <submittedName>
        <fullName evidence="2">Uncharacterized protein</fullName>
    </submittedName>
</protein>
<feature type="compositionally biased region" description="Basic residues" evidence="1">
    <location>
        <begin position="94"/>
        <end position="106"/>
    </location>
</feature>
<dbReference type="EMBL" id="BGZK01001285">
    <property type="protein sequence ID" value="GBP76295.1"/>
    <property type="molecule type" value="Genomic_DNA"/>
</dbReference>
<feature type="compositionally biased region" description="Basic and acidic residues" evidence="1">
    <location>
        <begin position="107"/>
        <end position="117"/>
    </location>
</feature>
<accession>A0A4C1YPL2</accession>
<gene>
    <name evidence="2" type="ORF">EVAR_28923_1</name>
</gene>
<dbReference type="AlphaFoldDB" id="A0A4C1YPL2"/>
<evidence type="ECO:0000313" key="2">
    <source>
        <dbReference type="EMBL" id="GBP76295.1"/>
    </source>
</evidence>
<dbReference type="Proteomes" id="UP000299102">
    <property type="component" value="Unassembled WGS sequence"/>
</dbReference>
<proteinExistence type="predicted"/>
<sequence>MCQQTTNRKPNGQMETGGYPLVSDIELRHCAPNSSYASKRNRDKTADGLASCRVPPGKYKTWPVVRDTQPRMVVELARKLVSPPAELTGECLRSSRKQPARAGPRRKANEPKTRERGRVKCARHVTSHYPQEGQNILNQKLVINCCRIMYGYGAAIDSIAIRLMSEVTAPGRARRVRAARGIIASFPRGIPPLTRGKWCFICWQVR</sequence>
<name>A0A4C1YPL2_EUMVA</name>